<dbReference type="Pfam" id="PF00583">
    <property type="entry name" value="Acetyltransf_1"/>
    <property type="match status" value="1"/>
</dbReference>
<dbReference type="EMBL" id="PHIG01000007">
    <property type="protein sequence ID" value="PJK31178.1"/>
    <property type="molecule type" value="Genomic_DNA"/>
</dbReference>
<dbReference type="SUPFAM" id="SSF55729">
    <property type="entry name" value="Acyl-CoA N-acyltransferases (Nat)"/>
    <property type="match status" value="1"/>
</dbReference>
<proteinExistence type="predicted"/>
<protein>
    <submittedName>
        <fullName evidence="2">GNAT family N-acetyltransferase</fullName>
    </submittedName>
</protein>
<gene>
    <name evidence="2" type="ORF">CVT23_02800</name>
</gene>
<dbReference type="InterPro" id="IPR016181">
    <property type="entry name" value="Acyl_CoA_acyltransferase"/>
</dbReference>
<keyword evidence="2" id="KW-0808">Transferase</keyword>
<dbReference type="InterPro" id="IPR000182">
    <property type="entry name" value="GNAT_dom"/>
</dbReference>
<evidence type="ECO:0000259" key="1">
    <source>
        <dbReference type="PROSITE" id="PS51186"/>
    </source>
</evidence>
<dbReference type="AlphaFoldDB" id="A0A2M9G638"/>
<evidence type="ECO:0000313" key="3">
    <source>
        <dbReference type="Proteomes" id="UP000229498"/>
    </source>
</evidence>
<name>A0A2M9G638_9PROT</name>
<dbReference type="PANTHER" id="PTHR43072">
    <property type="entry name" value="N-ACETYLTRANSFERASE"/>
    <property type="match status" value="1"/>
</dbReference>
<feature type="domain" description="N-acetyltransferase" evidence="1">
    <location>
        <begin position="13"/>
        <end position="176"/>
    </location>
</feature>
<comment type="caution">
    <text evidence="2">The sequence shown here is derived from an EMBL/GenBank/DDBJ whole genome shotgun (WGS) entry which is preliminary data.</text>
</comment>
<dbReference type="PROSITE" id="PS51186">
    <property type="entry name" value="GNAT"/>
    <property type="match status" value="1"/>
</dbReference>
<dbReference type="OrthoDB" id="5459937at2"/>
<evidence type="ECO:0000313" key="2">
    <source>
        <dbReference type="EMBL" id="PJK31178.1"/>
    </source>
</evidence>
<dbReference type="RefSeq" id="WP_109796204.1">
    <property type="nucleotide sequence ID" value="NZ_PHIG01000007.1"/>
</dbReference>
<organism evidence="2 3">
    <name type="scientific">Minwuia thermotolerans</name>
    <dbReference type="NCBI Taxonomy" id="2056226"/>
    <lineage>
        <taxon>Bacteria</taxon>
        <taxon>Pseudomonadati</taxon>
        <taxon>Pseudomonadota</taxon>
        <taxon>Alphaproteobacteria</taxon>
        <taxon>Minwuiales</taxon>
        <taxon>Minwuiaceae</taxon>
        <taxon>Minwuia</taxon>
    </lineage>
</organism>
<dbReference type="PANTHER" id="PTHR43072:SF8">
    <property type="entry name" value="ACYLTRANSFERASE FABY-RELATED"/>
    <property type="match status" value="1"/>
</dbReference>
<reference evidence="2 3" key="1">
    <citation type="submission" date="2017-11" db="EMBL/GenBank/DDBJ databases">
        <title>Draft genome sequence of Rhizobiales bacterium SY3-13.</title>
        <authorList>
            <person name="Sun C."/>
        </authorList>
    </citation>
    <scope>NUCLEOTIDE SEQUENCE [LARGE SCALE GENOMIC DNA]</scope>
    <source>
        <strain evidence="2 3">SY3-13</strain>
    </source>
</reference>
<dbReference type="Proteomes" id="UP000229498">
    <property type="component" value="Unassembled WGS sequence"/>
</dbReference>
<keyword evidence="3" id="KW-1185">Reference proteome</keyword>
<sequence>MERELTPPAAGDVRVRDTRDDDMAAITAIYAHWVETGTASFELEAPSQAEMRRRFAGYRESGFPWLTAERQGEVIGYAYAGAYRPRPAYRFTAEDSIYLHPGATGHGAGRLLLGALLDRLRADGFRSVIAVIGDPGVNRASVALHGAAGFAPFGVARRIGFKFERWLDVAYMQLEF</sequence>
<accession>A0A2M9G638</accession>
<dbReference type="GO" id="GO:0016747">
    <property type="term" value="F:acyltransferase activity, transferring groups other than amino-acyl groups"/>
    <property type="evidence" value="ECO:0007669"/>
    <property type="project" value="InterPro"/>
</dbReference>
<dbReference type="Gene3D" id="3.40.630.30">
    <property type="match status" value="1"/>
</dbReference>